<dbReference type="InterPro" id="IPR001981">
    <property type="entry name" value="Colipase"/>
</dbReference>
<proteinExistence type="evidence at transcript level"/>
<dbReference type="GO" id="GO:0016042">
    <property type="term" value="P:lipid catabolic process"/>
    <property type="evidence" value="ECO:0007669"/>
    <property type="project" value="InterPro"/>
</dbReference>
<evidence type="ECO:0000256" key="1">
    <source>
        <dbReference type="SAM" id="MobiDB-lite"/>
    </source>
</evidence>
<evidence type="ECO:0000256" key="2">
    <source>
        <dbReference type="SAM" id="SignalP"/>
    </source>
</evidence>
<reference evidence="3" key="1">
    <citation type="journal article" date="2015" name="PLoS ONE">
        <title>An Insight into the Sialome of the Lone Star Tick, Amblyomma americanum, with a Glimpse on Its Time Dependent Gene Expression.</title>
        <authorList>
            <person name="Karim S."/>
            <person name="Ribeiro J.M."/>
        </authorList>
    </citation>
    <scope>NUCLEOTIDE SEQUENCE</scope>
    <source>
        <tissue evidence="3">Salivary gland</tissue>
    </source>
</reference>
<dbReference type="EMBL" id="GBZX01000728">
    <property type="protein sequence ID" value="JAG92012.1"/>
    <property type="molecule type" value="mRNA"/>
</dbReference>
<feature type="signal peptide" evidence="2">
    <location>
        <begin position="1"/>
        <end position="18"/>
    </location>
</feature>
<dbReference type="Gene3D" id="2.10.80.10">
    <property type="entry name" value="Lipase, subunit A"/>
    <property type="match status" value="1"/>
</dbReference>
<dbReference type="GO" id="GO:0005576">
    <property type="term" value="C:extracellular region"/>
    <property type="evidence" value="ECO:0007669"/>
    <property type="project" value="InterPro"/>
</dbReference>
<dbReference type="AlphaFoldDB" id="A0A0C9SDF5"/>
<sequence>MPRYLLLICVALLPVVSAQQAGADNEDLYQKPIQMPDVFGVDDTRNKTTPPKPKVKRLGQPCKSSDECLPGLCCLQRRWRGPRICRPQAGRYRRCSDDQVKGGYYMGHCPCLMGEHTCEKGFCIP</sequence>
<name>A0A0C9SDF5_AMBAM</name>
<accession>A0A0C9SDF5</accession>
<feature type="region of interest" description="Disordered" evidence="1">
    <location>
        <begin position="39"/>
        <end position="58"/>
    </location>
</feature>
<feature type="chain" id="PRO_5002202764" evidence="2">
    <location>
        <begin position="19"/>
        <end position="125"/>
    </location>
</feature>
<organism evidence="3">
    <name type="scientific">Amblyomma americanum</name>
    <name type="common">Lone star tick</name>
    <dbReference type="NCBI Taxonomy" id="6943"/>
    <lineage>
        <taxon>Eukaryota</taxon>
        <taxon>Metazoa</taxon>
        <taxon>Ecdysozoa</taxon>
        <taxon>Arthropoda</taxon>
        <taxon>Chelicerata</taxon>
        <taxon>Arachnida</taxon>
        <taxon>Acari</taxon>
        <taxon>Parasitiformes</taxon>
        <taxon>Ixodida</taxon>
        <taxon>Ixodoidea</taxon>
        <taxon>Ixodidae</taxon>
        <taxon>Amblyomminae</taxon>
        <taxon>Amblyomma</taxon>
    </lineage>
</organism>
<evidence type="ECO:0000313" key="3">
    <source>
        <dbReference type="EMBL" id="JAG92012.1"/>
    </source>
</evidence>
<dbReference type="PANTHER" id="PTHR10041">
    <property type="entry name" value="COLIPASE"/>
    <property type="match status" value="1"/>
</dbReference>
<protein>
    <submittedName>
        <fullName evidence="3">Putative tick ixodegrin</fullName>
    </submittedName>
</protein>
<dbReference type="PANTHER" id="PTHR10041:SF5">
    <property type="entry name" value="LEUCINE-RICH COLIPASE-LIKE PROTEIN 1"/>
    <property type="match status" value="1"/>
</dbReference>
<keyword evidence="2" id="KW-0732">Signal</keyword>
<dbReference type="GO" id="GO:0007586">
    <property type="term" value="P:digestion"/>
    <property type="evidence" value="ECO:0007669"/>
    <property type="project" value="InterPro"/>
</dbReference>
<dbReference type="GO" id="GO:0008047">
    <property type="term" value="F:enzyme activator activity"/>
    <property type="evidence" value="ECO:0007669"/>
    <property type="project" value="InterPro"/>
</dbReference>